<evidence type="ECO:0000256" key="3">
    <source>
        <dbReference type="ARBA" id="ARBA00022692"/>
    </source>
</evidence>
<dbReference type="AlphaFoldDB" id="A0AAU7WKH6"/>
<dbReference type="Gene3D" id="1.20.1250.20">
    <property type="entry name" value="MFS general substrate transporter like domains"/>
    <property type="match status" value="2"/>
</dbReference>
<evidence type="ECO:0000256" key="4">
    <source>
        <dbReference type="ARBA" id="ARBA00022989"/>
    </source>
</evidence>
<evidence type="ECO:0000256" key="6">
    <source>
        <dbReference type="SAM" id="Phobius"/>
    </source>
</evidence>
<dbReference type="Pfam" id="PF07690">
    <property type="entry name" value="MFS_1"/>
    <property type="match status" value="1"/>
</dbReference>
<dbReference type="InterPro" id="IPR036259">
    <property type="entry name" value="MFS_trans_sf"/>
</dbReference>
<dbReference type="InterPro" id="IPR050382">
    <property type="entry name" value="MFS_Na/Anion_cotransporter"/>
</dbReference>
<feature type="transmembrane region" description="Helical" evidence="6">
    <location>
        <begin position="322"/>
        <end position="346"/>
    </location>
</feature>
<dbReference type="PANTHER" id="PTHR11662:SF399">
    <property type="entry name" value="FI19708P1-RELATED"/>
    <property type="match status" value="1"/>
</dbReference>
<evidence type="ECO:0000256" key="1">
    <source>
        <dbReference type="ARBA" id="ARBA00004651"/>
    </source>
</evidence>
<dbReference type="InterPro" id="IPR020846">
    <property type="entry name" value="MFS_dom"/>
</dbReference>
<feature type="transmembrane region" description="Helical" evidence="6">
    <location>
        <begin position="21"/>
        <end position="39"/>
    </location>
</feature>
<sequence length="437" mass="48369">MYVRKHYNTKEKGEAVHLKKRHPVVYVVLFALGWAFMYADRNILSPVMGVIQDDWGLSKSELGLMSTIFFLAYAAMQLPAGFLADRIGRVKVLVSGYILFGVGTIMSGVAPGLLAFLMIRFVTGLGEGTYYGPQYAISSVAISQKYRGISSALINSGMAVGISLGFMASSYFTFTLKKDWQFSFYVFGILTVLVAVLMGLLIKDPHHRSRIKPTGTGVTEPENVRELFSKNHLITYVLIFCSLYGFFSMMTWLPYYLQTERGVPGSRTGVIASLVPWSSIPGALFFGYLSDKIKNKKIMVFTLAVLGTICQFVVPYSDSFSFMIAGLVVYGLIGKLALDPVLISFIADHTSSAMYARVFGIFNFAGMLSSIFAPYITGYLAEVTGNMEIGFYLSGILLLFGGFLFLFSDGQPFKAAVKKQRRAQRYEAKFVPGRENP</sequence>
<organism evidence="8">
    <name type="scientific">Heyndrickxia faecalis</name>
    <dbReference type="NCBI Taxonomy" id="2824910"/>
    <lineage>
        <taxon>Bacteria</taxon>
        <taxon>Bacillati</taxon>
        <taxon>Bacillota</taxon>
        <taxon>Bacilli</taxon>
        <taxon>Bacillales</taxon>
        <taxon>Bacillaceae</taxon>
        <taxon>Heyndrickxia</taxon>
    </lineage>
</organism>
<keyword evidence="3 6" id="KW-0812">Transmembrane</keyword>
<feature type="transmembrane region" description="Helical" evidence="6">
    <location>
        <begin position="96"/>
        <end position="122"/>
    </location>
</feature>
<feature type="transmembrane region" description="Helical" evidence="6">
    <location>
        <begin position="180"/>
        <end position="202"/>
    </location>
</feature>
<dbReference type="InterPro" id="IPR011701">
    <property type="entry name" value="MFS"/>
</dbReference>
<feature type="transmembrane region" description="Helical" evidence="6">
    <location>
        <begin position="269"/>
        <end position="289"/>
    </location>
</feature>
<comment type="subcellular location">
    <subcellularLocation>
        <location evidence="1">Cell membrane</location>
        <topology evidence="1">Multi-pass membrane protein</topology>
    </subcellularLocation>
</comment>
<dbReference type="PROSITE" id="PS50850">
    <property type="entry name" value="MFS"/>
    <property type="match status" value="1"/>
</dbReference>
<dbReference type="PANTHER" id="PTHR11662">
    <property type="entry name" value="SOLUTE CARRIER FAMILY 17"/>
    <property type="match status" value="1"/>
</dbReference>
<evidence type="ECO:0000313" key="8">
    <source>
        <dbReference type="EMBL" id="XBX99640.1"/>
    </source>
</evidence>
<feature type="transmembrane region" description="Helical" evidence="6">
    <location>
        <begin position="298"/>
        <end position="316"/>
    </location>
</feature>
<name>A0AAU7WKH6_9BACI</name>
<accession>A0AAU7WKH6</accession>
<dbReference type="GO" id="GO:0022857">
    <property type="term" value="F:transmembrane transporter activity"/>
    <property type="evidence" value="ECO:0007669"/>
    <property type="project" value="InterPro"/>
</dbReference>
<feature type="transmembrane region" description="Helical" evidence="6">
    <location>
        <begin position="62"/>
        <end position="84"/>
    </location>
</feature>
<feature type="transmembrane region" description="Helical" evidence="6">
    <location>
        <begin position="358"/>
        <end position="377"/>
    </location>
</feature>
<dbReference type="GO" id="GO:0005886">
    <property type="term" value="C:plasma membrane"/>
    <property type="evidence" value="ECO:0007669"/>
    <property type="project" value="UniProtKB-SubCell"/>
</dbReference>
<protein>
    <submittedName>
        <fullName evidence="8">MFS transporter</fullName>
    </submittedName>
</protein>
<evidence type="ECO:0000256" key="5">
    <source>
        <dbReference type="ARBA" id="ARBA00023136"/>
    </source>
</evidence>
<dbReference type="SUPFAM" id="SSF103473">
    <property type="entry name" value="MFS general substrate transporter"/>
    <property type="match status" value="1"/>
</dbReference>
<dbReference type="EMBL" id="CP158453">
    <property type="protein sequence ID" value="XBX99640.1"/>
    <property type="molecule type" value="Genomic_DNA"/>
</dbReference>
<keyword evidence="2" id="KW-0813">Transport</keyword>
<gene>
    <name evidence="8" type="ORF">ABR335_12210</name>
</gene>
<feature type="transmembrane region" description="Helical" evidence="6">
    <location>
        <begin position="389"/>
        <end position="408"/>
    </location>
</feature>
<feature type="domain" description="Major facilitator superfamily (MFS) profile" evidence="7">
    <location>
        <begin position="26"/>
        <end position="413"/>
    </location>
</feature>
<reference evidence="8" key="1">
    <citation type="submission" date="2024-06" db="EMBL/GenBank/DDBJ databases">
        <authorList>
            <person name="Huang C.H."/>
            <person name="Ting Y.S."/>
            <person name="Cheng Y.H."/>
        </authorList>
    </citation>
    <scope>NUCLEOTIDE SEQUENCE</scope>
    <source>
        <strain evidence="8">TCI803</strain>
    </source>
</reference>
<proteinExistence type="predicted"/>
<feature type="transmembrane region" description="Helical" evidence="6">
    <location>
        <begin position="233"/>
        <end position="257"/>
    </location>
</feature>
<evidence type="ECO:0000256" key="2">
    <source>
        <dbReference type="ARBA" id="ARBA00022448"/>
    </source>
</evidence>
<evidence type="ECO:0000259" key="7">
    <source>
        <dbReference type="PROSITE" id="PS50850"/>
    </source>
</evidence>
<keyword evidence="4 6" id="KW-1133">Transmembrane helix</keyword>
<keyword evidence="5 6" id="KW-0472">Membrane</keyword>